<protein>
    <submittedName>
        <fullName evidence="1">Uncharacterized protein</fullName>
    </submittedName>
</protein>
<dbReference type="EMBL" id="CP071869">
    <property type="protein sequence ID" value="QTE21831.1"/>
    <property type="molecule type" value="Genomic_DNA"/>
</dbReference>
<dbReference type="AlphaFoldDB" id="A0A975CKZ3"/>
<reference evidence="1 2" key="1">
    <citation type="submission" date="2021-03" db="EMBL/GenBank/DDBJ databases">
        <title>Complete genome of Polaribacter_sp.SM13.</title>
        <authorList>
            <person name="Jeong S.W."/>
            <person name="Bae J.W."/>
        </authorList>
    </citation>
    <scope>NUCLEOTIDE SEQUENCE [LARGE SCALE GENOMIC DNA]</scope>
    <source>
        <strain evidence="1 2">SM13</strain>
    </source>
</reference>
<proteinExistence type="predicted"/>
<evidence type="ECO:0000313" key="1">
    <source>
        <dbReference type="EMBL" id="QTE21831.1"/>
    </source>
</evidence>
<dbReference type="KEGG" id="pcea:J3359_13540"/>
<keyword evidence="2" id="KW-1185">Reference proteome</keyword>
<sequence>MAKPKVVAILHTSEFHAEIPRAQNRNYSYTKTLANIVLTQTLKNSELKLIDFITKKEFQNAEHSLARKILRGNLLKCGIIKRENFLRPEKPKLRNLQGIVKLSKFEKLSRK</sequence>
<dbReference type="RefSeq" id="WP_208077379.1">
    <property type="nucleotide sequence ID" value="NZ_CP071869.1"/>
</dbReference>
<name>A0A975CKZ3_9FLAO</name>
<organism evidence="1 2">
    <name type="scientific">Polaribacter cellanae</name>
    <dbReference type="NCBI Taxonomy" id="2818493"/>
    <lineage>
        <taxon>Bacteria</taxon>
        <taxon>Pseudomonadati</taxon>
        <taxon>Bacteroidota</taxon>
        <taxon>Flavobacteriia</taxon>
        <taxon>Flavobacteriales</taxon>
        <taxon>Flavobacteriaceae</taxon>
    </lineage>
</organism>
<gene>
    <name evidence="1" type="ORF">J3359_13540</name>
</gene>
<dbReference type="Proteomes" id="UP000663920">
    <property type="component" value="Chromosome"/>
</dbReference>
<accession>A0A975CKZ3</accession>
<evidence type="ECO:0000313" key="2">
    <source>
        <dbReference type="Proteomes" id="UP000663920"/>
    </source>
</evidence>